<evidence type="ECO:0000313" key="6">
    <source>
        <dbReference type="EMBL" id="MFC5380450.1"/>
    </source>
</evidence>
<dbReference type="InterPro" id="IPR000835">
    <property type="entry name" value="HTH_MarR-typ"/>
</dbReference>
<proteinExistence type="predicted"/>
<dbReference type="Pfam" id="PF01047">
    <property type="entry name" value="MarR"/>
    <property type="match status" value="1"/>
</dbReference>
<dbReference type="InterPro" id="IPR036388">
    <property type="entry name" value="WH-like_DNA-bd_sf"/>
</dbReference>
<evidence type="ECO:0000256" key="3">
    <source>
        <dbReference type="ARBA" id="ARBA00023163"/>
    </source>
</evidence>
<dbReference type="InterPro" id="IPR036390">
    <property type="entry name" value="WH_DNA-bd_sf"/>
</dbReference>
<dbReference type="PROSITE" id="PS01117">
    <property type="entry name" value="HTH_MARR_1"/>
    <property type="match status" value="1"/>
</dbReference>
<evidence type="ECO:0000256" key="1">
    <source>
        <dbReference type="ARBA" id="ARBA00023015"/>
    </source>
</evidence>
<dbReference type="RefSeq" id="WP_340268235.1">
    <property type="nucleotide sequence ID" value="NZ_JBBEOG010000002.1"/>
</dbReference>
<feature type="domain" description="HTH marR-type" evidence="5">
    <location>
        <begin position="23"/>
        <end position="155"/>
    </location>
</feature>
<dbReference type="SMART" id="SM00347">
    <property type="entry name" value="HTH_MARR"/>
    <property type="match status" value="1"/>
</dbReference>
<comment type="caution">
    <text evidence="6">The sequence shown here is derived from an EMBL/GenBank/DDBJ whole genome shotgun (WGS) entry which is preliminary data.</text>
</comment>
<evidence type="ECO:0000259" key="5">
    <source>
        <dbReference type="PROSITE" id="PS50995"/>
    </source>
</evidence>
<reference evidence="7" key="1">
    <citation type="journal article" date="2019" name="Int. J. Syst. Evol. Microbiol.">
        <title>The Global Catalogue of Microorganisms (GCM) 10K type strain sequencing project: providing services to taxonomists for standard genome sequencing and annotation.</title>
        <authorList>
            <consortium name="The Broad Institute Genomics Platform"/>
            <consortium name="The Broad Institute Genome Sequencing Center for Infectious Disease"/>
            <person name="Wu L."/>
            <person name="Ma J."/>
        </authorList>
    </citation>
    <scope>NUCLEOTIDE SEQUENCE [LARGE SCALE GENOMIC DNA]</scope>
    <source>
        <strain evidence="7">CCUG 43114</strain>
    </source>
</reference>
<name>A0ABW0GKQ8_9MICO</name>
<keyword evidence="2" id="KW-0238">DNA-binding</keyword>
<organism evidence="6 7">
    <name type="scientific">Aquipuribacter nitratireducens</name>
    <dbReference type="NCBI Taxonomy" id="650104"/>
    <lineage>
        <taxon>Bacteria</taxon>
        <taxon>Bacillati</taxon>
        <taxon>Actinomycetota</taxon>
        <taxon>Actinomycetes</taxon>
        <taxon>Micrococcales</taxon>
        <taxon>Intrasporangiaceae</taxon>
        <taxon>Aquipuribacter</taxon>
    </lineage>
</organism>
<accession>A0ABW0GKQ8</accession>
<dbReference type="PANTHER" id="PTHR33164:SF43">
    <property type="entry name" value="HTH-TYPE TRANSCRIPTIONAL REPRESSOR YETL"/>
    <property type="match status" value="1"/>
</dbReference>
<dbReference type="PRINTS" id="PR00598">
    <property type="entry name" value="HTHMARR"/>
</dbReference>
<feature type="region of interest" description="Disordered" evidence="4">
    <location>
        <begin position="1"/>
        <end position="20"/>
    </location>
</feature>
<evidence type="ECO:0000256" key="4">
    <source>
        <dbReference type="SAM" id="MobiDB-lite"/>
    </source>
</evidence>
<dbReference type="InterPro" id="IPR023187">
    <property type="entry name" value="Tscrpt_reg_MarR-type_CS"/>
</dbReference>
<dbReference type="SUPFAM" id="SSF46785">
    <property type="entry name" value="Winged helix' DNA-binding domain"/>
    <property type="match status" value="1"/>
</dbReference>
<keyword evidence="3" id="KW-0804">Transcription</keyword>
<dbReference type="InterPro" id="IPR039422">
    <property type="entry name" value="MarR/SlyA-like"/>
</dbReference>
<evidence type="ECO:0000313" key="7">
    <source>
        <dbReference type="Proteomes" id="UP001596122"/>
    </source>
</evidence>
<protein>
    <submittedName>
        <fullName evidence="6">MarR family winged helix-turn-helix transcriptional regulator</fullName>
    </submittedName>
</protein>
<dbReference type="PROSITE" id="PS50995">
    <property type="entry name" value="HTH_MARR_2"/>
    <property type="match status" value="1"/>
</dbReference>
<dbReference type="Proteomes" id="UP001596122">
    <property type="component" value="Unassembled WGS sequence"/>
</dbReference>
<dbReference type="EMBL" id="JBHSLD010000007">
    <property type="protein sequence ID" value="MFC5380450.1"/>
    <property type="molecule type" value="Genomic_DNA"/>
</dbReference>
<gene>
    <name evidence="6" type="ORF">ACFPJ6_06590</name>
</gene>
<keyword evidence="7" id="KW-1185">Reference proteome</keyword>
<sequence>MSDAPAVLPPGSERPGPGEPGWAWRVNRAVVSLARAHRARAASLLRGLDLHPGQEVLLLVLADTGPTTPGRLAGALSIEPPTVTKMVQRLEGAGLVRRDPDPADRRSTVVSLTPAARERLHGVDEAWTVLAEETLAGLDERERVDLVRLLERAAAGLPGATCR</sequence>
<dbReference type="PANTHER" id="PTHR33164">
    <property type="entry name" value="TRANSCRIPTIONAL REGULATOR, MARR FAMILY"/>
    <property type="match status" value="1"/>
</dbReference>
<dbReference type="Gene3D" id="1.10.10.10">
    <property type="entry name" value="Winged helix-like DNA-binding domain superfamily/Winged helix DNA-binding domain"/>
    <property type="match status" value="1"/>
</dbReference>
<keyword evidence="1" id="KW-0805">Transcription regulation</keyword>
<evidence type="ECO:0000256" key="2">
    <source>
        <dbReference type="ARBA" id="ARBA00023125"/>
    </source>
</evidence>